<keyword evidence="4" id="KW-1185">Reference proteome</keyword>
<reference evidence="3" key="1">
    <citation type="submission" date="2022-05" db="EMBL/GenBank/DDBJ databases">
        <title>Jatrophihabitans sp. SB3-54 whole genome sequence.</title>
        <authorList>
            <person name="Suh M.K."/>
            <person name="Eom M.K."/>
            <person name="Kim J.S."/>
            <person name="Kim H.S."/>
            <person name="Do H.E."/>
            <person name="Shin Y.K."/>
            <person name="Lee J.-S."/>
        </authorList>
    </citation>
    <scope>NUCLEOTIDE SEQUENCE</scope>
    <source>
        <strain evidence="3">SB3-54</strain>
    </source>
</reference>
<dbReference type="SMART" id="SM00422">
    <property type="entry name" value="HTH_MERR"/>
    <property type="match status" value="1"/>
</dbReference>
<dbReference type="EMBL" id="CP097463">
    <property type="protein sequence ID" value="WAX57823.1"/>
    <property type="molecule type" value="Genomic_DNA"/>
</dbReference>
<evidence type="ECO:0000256" key="1">
    <source>
        <dbReference type="ARBA" id="ARBA00023125"/>
    </source>
</evidence>
<evidence type="ECO:0000313" key="4">
    <source>
        <dbReference type="Proteomes" id="UP001164693"/>
    </source>
</evidence>
<dbReference type="Gene3D" id="1.10.1660.10">
    <property type="match status" value="1"/>
</dbReference>
<proteinExistence type="predicted"/>
<accession>A0ABY7K1T5</accession>
<keyword evidence="1" id="KW-0238">DNA-binding</keyword>
<feature type="domain" description="HTH merR-type" evidence="2">
    <location>
        <begin position="11"/>
        <end position="79"/>
    </location>
</feature>
<dbReference type="Pfam" id="PF13411">
    <property type="entry name" value="MerR_1"/>
    <property type="match status" value="1"/>
</dbReference>
<dbReference type="PRINTS" id="PR00040">
    <property type="entry name" value="HTHMERR"/>
</dbReference>
<sequence length="238" mass="25782">MSAVPAPDGDTLTIDELAARTGMTVRTVRFYATEGLLPAPERRGRVAYYDARHRMRLELIRTLQEHGYTLAAIERVLQRIPADAAPSEYAVHAAVLAPWLPEQTEELDRAALERRVGRRLTEDELRYLDGIGALHAAGGDTYRVSPALLGHALELLALPVPASVLHDSAEIIGEHAAAVANGLTDVFVKAIWGPYQRGELGDEQVVAMLSRLRPLAIQGLVSAFVRAADAAARRGVDG</sequence>
<dbReference type="PANTHER" id="PTHR30204:SF93">
    <property type="entry name" value="HTH MERR-TYPE DOMAIN-CONTAINING PROTEIN"/>
    <property type="match status" value="1"/>
</dbReference>
<name>A0ABY7K1T5_9ACTN</name>
<gene>
    <name evidence="3" type="ORF">M6B22_03420</name>
</gene>
<organism evidence="3 4">
    <name type="scientific">Jatrophihabitans cynanchi</name>
    <dbReference type="NCBI Taxonomy" id="2944128"/>
    <lineage>
        <taxon>Bacteria</taxon>
        <taxon>Bacillati</taxon>
        <taxon>Actinomycetota</taxon>
        <taxon>Actinomycetes</taxon>
        <taxon>Jatrophihabitantales</taxon>
        <taxon>Jatrophihabitantaceae</taxon>
        <taxon>Jatrophihabitans</taxon>
    </lineage>
</organism>
<dbReference type="RefSeq" id="WP_269444371.1">
    <property type="nucleotide sequence ID" value="NZ_CP097463.1"/>
</dbReference>
<evidence type="ECO:0000259" key="2">
    <source>
        <dbReference type="PROSITE" id="PS50937"/>
    </source>
</evidence>
<dbReference type="InterPro" id="IPR047057">
    <property type="entry name" value="MerR_fam"/>
</dbReference>
<dbReference type="Proteomes" id="UP001164693">
    <property type="component" value="Chromosome"/>
</dbReference>
<evidence type="ECO:0000313" key="3">
    <source>
        <dbReference type="EMBL" id="WAX57823.1"/>
    </source>
</evidence>
<dbReference type="InterPro" id="IPR009061">
    <property type="entry name" value="DNA-bd_dom_put_sf"/>
</dbReference>
<protein>
    <submittedName>
        <fullName evidence="3">MerR family transcriptional regulator</fullName>
    </submittedName>
</protein>
<dbReference type="PANTHER" id="PTHR30204">
    <property type="entry name" value="REDOX-CYCLING DRUG-SENSING TRANSCRIPTIONAL ACTIVATOR SOXR"/>
    <property type="match status" value="1"/>
</dbReference>
<dbReference type="SUPFAM" id="SSF46955">
    <property type="entry name" value="Putative DNA-binding domain"/>
    <property type="match status" value="1"/>
</dbReference>
<dbReference type="PROSITE" id="PS50937">
    <property type="entry name" value="HTH_MERR_2"/>
    <property type="match status" value="1"/>
</dbReference>
<dbReference type="InterPro" id="IPR000551">
    <property type="entry name" value="MerR-type_HTH_dom"/>
</dbReference>